<evidence type="ECO:0000313" key="9">
    <source>
        <dbReference type="EMBL" id="EHN11878.1"/>
    </source>
</evidence>
<evidence type="ECO:0000313" key="10">
    <source>
        <dbReference type="Proteomes" id="UP000005143"/>
    </source>
</evidence>
<dbReference type="Gene3D" id="3.40.50.720">
    <property type="entry name" value="NAD(P)-binding Rossmann-like Domain"/>
    <property type="match status" value="2"/>
</dbReference>
<dbReference type="SUPFAM" id="SSF51735">
    <property type="entry name" value="NAD(P)-binding Rossmann-fold domains"/>
    <property type="match status" value="2"/>
</dbReference>
<dbReference type="PROSITE" id="PS51201">
    <property type="entry name" value="RCK_N"/>
    <property type="match status" value="1"/>
</dbReference>
<dbReference type="PANTHER" id="PTHR43833:SF5">
    <property type="entry name" value="TRK SYSTEM POTASSIUM UPTAKE PROTEIN TRKA"/>
    <property type="match status" value="1"/>
</dbReference>
<sequence length="463" mass="49092">MVTRSAARSGMVVAMRALIVGAGEVGWYLAGRLAREQHEVVVLDRDRELLVRRSRSGLDVRVERADAISPRALAEHRAGEADLFVAVTASDATNLLACLLAKEQRPDDPPQTMARVRDADYYARGEDTATGTLGIDLLVSPELAAVGDLESALRVRGAVRVETFAEDRLALAECIVTEGSPAARRSITTRPHATDSRIVALLRDGRVHLASKDTTPLPGDHLVVACPREQLKEACREIDPGAQQVHRVAIFGAGQIGVALAARLAAAGREIVVLEPDETVAREAAETLADRTIEVIWEEGASEDALREAGVDACDAFVSCAGDDRTTLLACTHADRLDIGLVLAVLSREEFAPLAEALGVDGTVAPRLAAAERLLRTSRGTGARKSTLLADGLEALEYRISAGSPLCQRPVVGAMPRETLLAAVVRDGEVRFPQQLDRFTGGDVLLVLATGNGAAKLGAVLGS</sequence>
<feature type="domain" description="RCK C-terminal" evidence="8">
    <location>
        <begin position="159"/>
        <end position="240"/>
    </location>
</feature>
<comment type="caution">
    <text evidence="9">The sequence shown here is derived from an EMBL/GenBank/DDBJ whole genome shotgun (WGS) entry which is preliminary data.</text>
</comment>
<evidence type="ECO:0000256" key="4">
    <source>
        <dbReference type="ARBA" id="ARBA00022958"/>
    </source>
</evidence>
<dbReference type="InterPro" id="IPR003148">
    <property type="entry name" value="RCK_N"/>
</dbReference>
<dbReference type="Pfam" id="PF02254">
    <property type="entry name" value="TrkA_N"/>
    <property type="match status" value="2"/>
</dbReference>
<dbReference type="InterPro" id="IPR036721">
    <property type="entry name" value="RCK_C_sf"/>
</dbReference>
<keyword evidence="3" id="KW-0633">Potassium transport</keyword>
<organism evidence="9 10">
    <name type="scientific">Patulibacter medicamentivorans</name>
    <dbReference type="NCBI Taxonomy" id="1097667"/>
    <lineage>
        <taxon>Bacteria</taxon>
        <taxon>Bacillati</taxon>
        <taxon>Actinomycetota</taxon>
        <taxon>Thermoleophilia</taxon>
        <taxon>Solirubrobacterales</taxon>
        <taxon>Patulibacteraceae</taxon>
        <taxon>Patulibacter</taxon>
    </lineage>
</organism>
<evidence type="ECO:0000256" key="6">
    <source>
        <dbReference type="ARBA" id="ARBA00023065"/>
    </source>
</evidence>
<proteinExistence type="predicted"/>
<dbReference type="PANTHER" id="PTHR43833">
    <property type="entry name" value="POTASSIUM CHANNEL PROTEIN 2-RELATED-RELATED"/>
    <property type="match status" value="1"/>
</dbReference>
<protein>
    <recommendedName>
        <fullName evidence="1">Trk system potassium uptake protein TrkA</fullName>
    </recommendedName>
</protein>
<dbReference type="PRINTS" id="PR00335">
    <property type="entry name" value="KUPTAKETRKA"/>
</dbReference>
<dbReference type="InterPro" id="IPR036291">
    <property type="entry name" value="NAD(P)-bd_dom_sf"/>
</dbReference>
<feature type="domain" description="RCK C-terminal" evidence="8">
    <location>
        <begin position="383"/>
        <end position="463"/>
    </location>
</feature>
<evidence type="ECO:0000259" key="8">
    <source>
        <dbReference type="PROSITE" id="PS51202"/>
    </source>
</evidence>
<dbReference type="GO" id="GO:0005886">
    <property type="term" value="C:plasma membrane"/>
    <property type="evidence" value="ECO:0007669"/>
    <property type="project" value="InterPro"/>
</dbReference>
<keyword evidence="2" id="KW-0813">Transport</keyword>
<reference evidence="9 10" key="1">
    <citation type="journal article" date="2013" name="Biodegradation">
        <title>Quantitative proteomic analysis of ibuprofen-degrading Patulibacter sp. strain I11.</title>
        <authorList>
            <person name="Almeida B."/>
            <person name="Kjeldal H."/>
            <person name="Lolas I."/>
            <person name="Knudsen A.D."/>
            <person name="Carvalho G."/>
            <person name="Nielsen K.L."/>
            <person name="Barreto Crespo M.T."/>
            <person name="Stensballe A."/>
            <person name="Nielsen J.L."/>
        </authorList>
    </citation>
    <scope>NUCLEOTIDE SEQUENCE [LARGE SCALE GENOMIC DNA]</scope>
    <source>
        <strain evidence="9 10">I11</strain>
    </source>
</reference>
<dbReference type="InterPro" id="IPR050721">
    <property type="entry name" value="Trk_Ktr_HKT_K-transport"/>
</dbReference>
<dbReference type="EMBL" id="AGUD01000058">
    <property type="protein sequence ID" value="EHN11878.1"/>
    <property type="molecule type" value="Genomic_DNA"/>
</dbReference>
<dbReference type="PROSITE" id="PS51202">
    <property type="entry name" value="RCK_C"/>
    <property type="match status" value="2"/>
</dbReference>
<keyword evidence="5" id="KW-0520">NAD</keyword>
<dbReference type="Proteomes" id="UP000005143">
    <property type="component" value="Unassembled WGS sequence"/>
</dbReference>
<name>H0E355_9ACTN</name>
<dbReference type="SUPFAM" id="SSF116726">
    <property type="entry name" value="TrkA C-terminal domain-like"/>
    <property type="match status" value="2"/>
</dbReference>
<evidence type="ECO:0000256" key="1">
    <source>
        <dbReference type="ARBA" id="ARBA00017378"/>
    </source>
</evidence>
<dbReference type="Pfam" id="PF02080">
    <property type="entry name" value="TrkA_C"/>
    <property type="match status" value="2"/>
</dbReference>
<evidence type="ECO:0000256" key="3">
    <source>
        <dbReference type="ARBA" id="ARBA00022538"/>
    </source>
</evidence>
<evidence type="ECO:0000256" key="5">
    <source>
        <dbReference type="ARBA" id="ARBA00023027"/>
    </source>
</evidence>
<evidence type="ECO:0000256" key="2">
    <source>
        <dbReference type="ARBA" id="ARBA00022448"/>
    </source>
</evidence>
<keyword evidence="10" id="KW-1185">Reference proteome</keyword>
<dbReference type="GO" id="GO:0015079">
    <property type="term" value="F:potassium ion transmembrane transporter activity"/>
    <property type="evidence" value="ECO:0007669"/>
    <property type="project" value="InterPro"/>
</dbReference>
<keyword evidence="6" id="KW-0406">Ion transport</keyword>
<gene>
    <name evidence="9" type="ORF">PAI11_12230</name>
</gene>
<accession>H0E355</accession>
<dbReference type="NCBIfam" id="NF007039">
    <property type="entry name" value="PRK09496.3-2"/>
    <property type="match status" value="1"/>
</dbReference>
<evidence type="ECO:0000259" key="7">
    <source>
        <dbReference type="PROSITE" id="PS51201"/>
    </source>
</evidence>
<dbReference type="InterPro" id="IPR006036">
    <property type="entry name" value="K_uptake_TrkA"/>
</dbReference>
<keyword evidence="4" id="KW-0630">Potassium</keyword>
<feature type="domain" description="RCK N-terminal" evidence="7">
    <location>
        <begin position="14"/>
        <end position="139"/>
    </location>
</feature>
<dbReference type="InterPro" id="IPR006037">
    <property type="entry name" value="RCK_C"/>
</dbReference>
<dbReference type="AlphaFoldDB" id="H0E355"/>
<dbReference type="Gene3D" id="3.30.70.1450">
    <property type="entry name" value="Regulator of K+ conductance, C-terminal domain"/>
    <property type="match status" value="2"/>
</dbReference>